<dbReference type="InterPro" id="IPR036513">
    <property type="entry name" value="STAS_dom_sf"/>
</dbReference>
<feature type="domain" description="STAS" evidence="2">
    <location>
        <begin position="32"/>
        <end position="149"/>
    </location>
</feature>
<dbReference type="Pfam" id="PF01740">
    <property type="entry name" value="STAS"/>
    <property type="match status" value="1"/>
</dbReference>
<reference evidence="3 4" key="1">
    <citation type="submission" date="2021-03" db="EMBL/GenBank/DDBJ databases">
        <authorList>
            <person name="Kanchanasin P."/>
            <person name="Saeng-In P."/>
            <person name="Phongsopitanun W."/>
            <person name="Yuki M."/>
            <person name="Kudo T."/>
            <person name="Ohkuma M."/>
            <person name="Tanasupawat S."/>
        </authorList>
    </citation>
    <scope>NUCLEOTIDE SEQUENCE [LARGE SCALE GENOMIC DNA]</scope>
    <source>
        <strain evidence="3 4">L46</strain>
    </source>
</reference>
<dbReference type="InterPro" id="IPR002645">
    <property type="entry name" value="STAS_dom"/>
</dbReference>
<sequence>MLVQSATSQVTPDHRAGAPACGAPGPRGRPALAFETGTRDGAAVLAMTGQLVAETVVTAEAKILTTTVLAGRPLNLVLDLTGIDAIDQLGTALLTKTRFTVSAARGTLHLVAPPGGAVHPALNRYLRRISVPQMQDVPAAPMPSAVRRA</sequence>
<dbReference type="PROSITE" id="PS50801">
    <property type="entry name" value="STAS"/>
    <property type="match status" value="1"/>
</dbReference>
<accession>A0ABS3QVY7</accession>
<feature type="compositionally biased region" description="Polar residues" evidence="1">
    <location>
        <begin position="1"/>
        <end position="11"/>
    </location>
</feature>
<name>A0ABS3QVY7_9ACTN</name>
<gene>
    <name evidence="3" type="ORF">J4557_10710</name>
</gene>
<dbReference type="Proteomes" id="UP000666915">
    <property type="component" value="Unassembled WGS sequence"/>
</dbReference>
<dbReference type="RefSeq" id="WP_208266328.1">
    <property type="nucleotide sequence ID" value="NZ_BAAAGM010000018.1"/>
</dbReference>
<feature type="region of interest" description="Disordered" evidence="1">
    <location>
        <begin position="1"/>
        <end position="27"/>
    </location>
</feature>
<dbReference type="Gene3D" id="3.30.750.24">
    <property type="entry name" value="STAS domain"/>
    <property type="match status" value="1"/>
</dbReference>
<feature type="compositionally biased region" description="Low complexity" evidence="1">
    <location>
        <begin position="17"/>
        <end position="27"/>
    </location>
</feature>
<dbReference type="EMBL" id="JAGEOK010000006">
    <property type="protein sequence ID" value="MBO2437990.1"/>
    <property type="molecule type" value="Genomic_DNA"/>
</dbReference>
<dbReference type="SUPFAM" id="SSF52091">
    <property type="entry name" value="SpoIIaa-like"/>
    <property type="match status" value="1"/>
</dbReference>
<comment type="caution">
    <text evidence="3">The sequence shown here is derived from an EMBL/GenBank/DDBJ whole genome shotgun (WGS) entry which is preliminary data.</text>
</comment>
<evidence type="ECO:0000313" key="4">
    <source>
        <dbReference type="Proteomes" id="UP000666915"/>
    </source>
</evidence>
<protein>
    <submittedName>
        <fullName evidence="3">STAS domain-containing protein</fullName>
    </submittedName>
</protein>
<evidence type="ECO:0000313" key="3">
    <source>
        <dbReference type="EMBL" id="MBO2437990.1"/>
    </source>
</evidence>
<proteinExistence type="predicted"/>
<keyword evidence="4" id="KW-1185">Reference proteome</keyword>
<evidence type="ECO:0000259" key="2">
    <source>
        <dbReference type="PROSITE" id="PS50801"/>
    </source>
</evidence>
<organism evidence="3 4">
    <name type="scientific">Actinomadura nitritigenes</name>
    <dbReference type="NCBI Taxonomy" id="134602"/>
    <lineage>
        <taxon>Bacteria</taxon>
        <taxon>Bacillati</taxon>
        <taxon>Actinomycetota</taxon>
        <taxon>Actinomycetes</taxon>
        <taxon>Streptosporangiales</taxon>
        <taxon>Thermomonosporaceae</taxon>
        <taxon>Actinomadura</taxon>
    </lineage>
</organism>
<evidence type="ECO:0000256" key="1">
    <source>
        <dbReference type="SAM" id="MobiDB-lite"/>
    </source>
</evidence>